<organism evidence="1 2">
    <name type="scientific">Avena sativa</name>
    <name type="common">Oat</name>
    <dbReference type="NCBI Taxonomy" id="4498"/>
    <lineage>
        <taxon>Eukaryota</taxon>
        <taxon>Viridiplantae</taxon>
        <taxon>Streptophyta</taxon>
        <taxon>Embryophyta</taxon>
        <taxon>Tracheophyta</taxon>
        <taxon>Spermatophyta</taxon>
        <taxon>Magnoliopsida</taxon>
        <taxon>Liliopsida</taxon>
        <taxon>Poales</taxon>
        <taxon>Poaceae</taxon>
        <taxon>BOP clade</taxon>
        <taxon>Pooideae</taxon>
        <taxon>Poodae</taxon>
        <taxon>Poeae</taxon>
        <taxon>Poeae Chloroplast Group 1 (Aveneae type)</taxon>
        <taxon>Aveninae</taxon>
        <taxon>Avena</taxon>
    </lineage>
</organism>
<reference evidence="1" key="1">
    <citation type="submission" date="2021-05" db="EMBL/GenBank/DDBJ databases">
        <authorList>
            <person name="Scholz U."/>
            <person name="Mascher M."/>
            <person name="Fiebig A."/>
        </authorList>
    </citation>
    <scope>NUCLEOTIDE SEQUENCE [LARGE SCALE GENOMIC DNA]</scope>
</reference>
<accession>A0ACD5V747</accession>
<dbReference type="Proteomes" id="UP001732700">
    <property type="component" value="Chromosome 2D"/>
</dbReference>
<protein>
    <submittedName>
        <fullName evidence="1">Uncharacterized protein</fullName>
    </submittedName>
</protein>
<dbReference type="EnsemblPlants" id="AVESA.00010b.r2.2DG0392280.1">
    <property type="protein sequence ID" value="AVESA.00010b.r2.2DG0392280.1.CDS"/>
    <property type="gene ID" value="AVESA.00010b.r2.2DG0392280"/>
</dbReference>
<reference evidence="1" key="2">
    <citation type="submission" date="2025-09" db="UniProtKB">
        <authorList>
            <consortium name="EnsemblPlants"/>
        </authorList>
    </citation>
    <scope>IDENTIFICATION</scope>
</reference>
<evidence type="ECO:0000313" key="1">
    <source>
        <dbReference type="EnsemblPlants" id="AVESA.00010b.r2.2DG0392280.1.CDS"/>
    </source>
</evidence>
<evidence type="ECO:0000313" key="2">
    <source>
        <dbReference type="Proteomes" id="UP001732700"/>
    </source>
</evidence>
<sequence>MEMKKMAAAIAVVYVLLMLSGQLQQVAAMSEFCECYKHCYPLCRQDLPPWACFLFCIELECRPIPTGVAGSSATCRTACGLDNLCGLSAMLPDDAAACVSDCKEKRSR</sequence>
<proteinExistence type="predicted"/>
<keyword evidence="2" id="KW-1185">Reference proteome</keyword>
<name>A0ACD5V747_AVESA</name>